<reference evidence="1 2" key="1">
    <citation type="submission" date="2009-11" db="EMBL/GenBank/DDBJ databases">
        <title>Annotation of Allomyces macrogynus ATCC 38327.</title>
        <authorList>
            <consortium name="The Broad Institute Genome Sequencing Platform"/>
            <person name="Russ C."/>
            <person name="Cuomo C."/>
            <person name="Burger G."/>
            <person name="Gray M.W."/>
            <person name="Holland P.W.H."/>
            <person name="King N."/>
            <person name="Lang F.B.F."/>
            <person name="Roger A.J."/>
            <person name="Ruiz-Trillo I."/>
            <person name="Young S.K."/>
            <person name="Zeng Q."/>
            <person name="Gargeya S."/>
            <person name="Fitzgerald M."/>
            <person name="Haas B."/>
            <person name="Abouelleil A."/>
            <person name="Alvarado L."/>
            <person name="Arachchi H.M."/>
            <person name="Berlin A."/>
            <person name="Chapman S.B."/>
            <person name="Gearin G."/>
            <person name="Goldberg J."/>
            <person name="Griggs A."/>
            <person name="Gujja S."/>
            <person name="Hansen M."/>
            <person name="Heiman D."/>
            <person name="Howarth C."/>
            <person name="Larimer J."/>
            <person name="Lui A."/>
            <person name="MacDonald P.J.P."/>
            <person name="McCowen C."/>
            <person name="Montmayeur A."/>
            <person name="Murphy C."/>
            <person name="Neiman D."/>
            <person name="Pearson M."/>
            <person name="Priest M."/>
            <person name="Roberts A."/>
            <person name="Saif S."/>
            <person name="Shea T."/>
            <person name="Sisk P."/>
            <person name="Stolte C."/>
            <person name="Sykes S."/>
            <person name="Wortman J."/>
            <person name="Nusbaum C."/>
            <person name="Birren B."/>
        </authorList>
    </citation>
    <scope>NUCLEOTIDE SEQUENCE [LARGE SCALE GENOMIC DNA]</scope>
    <source>
        <strain evidence="1 2">ATCC 38327</strain>
    </source>
</reference>
<sequence length="80" mass="8600">MPHFPITVSHPYAHSHPYAPAHVAIPSPWAMAHHAHHHAYAPPVYAVPPPMHAAAPVSTGAADALARDLRAMLRIDVPMP</sequence>
<dbReference type="Proteomes" id="UP000054350">
    <property type="component" value="Unassembled WGS sequence"/>
</dbReference>
<reference evidence="2" key="2">
    <citation type="submission" date="2009-11" db="EMBL/GenBank/DDBJ databases">
        <title>The Genome Sequence of Allomyces macrogynus strain ATCC 38327.</title>
        <authorList>
            <consortium name="The Broad Institute Genome Sequencing Platform"/>
            <person name="Russ C."/>
            <person name="Cuomo C."/>
            <person name="Shea T."/>
            <person name="Young S.K."/>
            <person name="Zeng Q."/>
            <person name="Koehrsen M."/>
            <person name="Haas B."/>
            <person name="Borodovsky M."/>
            <person name="Guigo R."/>
            <person name="Alvarado L."/>
            <person name="Berlin A."/>
            <person name="Borenstein D."/>
            <person name="Chen Z."/>
            <person name="Engels R."/>
            <person name="Freedman E."/>
            <person name="Gellesch M."/>
            <person name="Goldberg J."/>
            <person name="Griggs A."/>
            <person name="Gujja S."/>
            <person name="Heiman D."/>
            <person name="Hepburn T."/>
            <person name="Howarth C."/>
            <person name="Jen D."/>
            <person name="Larson L."/>
            <person name="Lewis B."/>
            <person name="Mehta T."/>
            <person name="Park D."/>
            <person name="Pearson M."/>
            <person name="Roberts A."/>
            <person name="Saif S."/>
            <person name="Shenoy N."/>
            <person name="Sisk P."/>
            <person name="Stolte C."/>
            <person name="Sykes S."/>
            <person name="Walk T."/>
            <person name="White J."/>
            <person name="Yandava C."/>
            <person name="Burger G."/>
            <person name="Gray M.W."/>
            <person name="Holland P.W.H."/>
            <person name="King N."/>
            <person name="Lang F.B.F."/>
            <person name="Roger A.J."/>
            <person name="Ruiz-Trillo I."/>
            <person name="Lander E."/>
            <person name="Nusbaum C."/>
        </authorList>
    </citation>
    <scope>NUCLEOTIDE SEQUENCE [LARGE SCALE GENOMIC DNA]</scope>
    <source>
        <strain evidence="2">ATCC 38327</strain>
    </source>
</reference>
<name>A0A0L0T5K3_ALLM3</name>
<gene>
    <name evidence="1" type="ORF">AMAG_20147</name>
</gene>
<dbReference type="AlphaFoldDB" id="A0A0L0T5K3"/>
<evidence type="ECO:0000313" key="1">
    <source>
        <dbReference type="EMBL" id="KNE69956.1"/>
    </source>
</evidence>
<proteinExistence type="predicted"/>
<organism evidence="1 2">
    <name type="scientific">Allomyces macrogynus (strain ATCC 38327)</name>
    <name type="common">Allomyces javanicus var. macrogynus</name>
    <dbReference type="NCBI Taxonomy" id="578462"/>
    <lineage>
        <taxon>Eukaryota</taxon>
        <taxon>Fungi</taxon>
        <taxon>Fungi incertae sedis</taxon>
        <taxon>Blastocladiomycota</taxon>
        <taxon>Blastocladiomycetes</taxon>
        <taxon>Blastocladiales</taxon>
        <taxon>Blastocladiaceae</taxon>
        <taxon>Allomyces</taxon>
    </lineage>
</organism>
<keyword evidence="2" id="KW-1185">Reference proteome</keyword>
<evidence type="ECO:0000313" key="2">
    <source>
        <dbReference type="Proteomes" id="UP000054350"/>
    </source>
</evidence>
<dbReference type="VEuPathDB" id="FungiDB:AMAG_20147"/>
<protein>
    <submittedName>
        <fullName evidence="1">Uncharacterized protein</fullName>
    </submittedName>
</protein>
<dbReference type="EMBL" id="GG745363">
    <property type="protein sequence ID" value="KNE69956.1"/>
    <property type="molecule type" value="Genomic_DNA"/>
</dbReference>
<accession>A0A0L0T5K3</accession>